<evidence type="ECO:0000313" key="2">
    <source>
        <dbReference type="EMBL" id="KAF6120088.1"/>
    </source>
</evidence>
<evidence type="ECO:0000256" key="1">
    <source>
        <dbReference type="SAM" id="MobiDB-lite"/>
    </source>
</evidence>
<dbReference type="EMBL" id="JABVXQ010000003">
    <property type="protein sequence ID" value="KAF6120088.1"/>
    <property type="molecule type" value="Genomic_DNA"/>
</dbReference>
<gene>
    <name evidence="2" type="ORF">HJG60_010414</name>
</gene>
<organism evidence="2 3">
    <name type="scientific">Phyllostomus discolor</name>
    <name type="common">pale spear-nosed bat</name>
    <dbReference type="NCBI Taxonomy" id="89673"/>
    <lineage>
        <taxon>Eukaryota</taxon>
        <taxon>Metazoa</taxon>
        <taxon>Chordata</taxon>
        <taxon>Craniata</taxon>
        <taxon>Vertebrata</taxon>
        <taxon>Euteleostomi</taxon>
        <taxon>Mammalia</taxon>
        <taxon>Eutheria</taxon>
        <taxon>Laurasiatheria</taxon>
        <taxon>Chiroptera</taxon>
        <taxon>Yangochiroptera</taxon>
        <taxon>Phyllostomidae</taxon>
        <taxon>Phyllostominae</taxon>
        <taxon>Phyllostomus</taxon>
    </lineage>
</organism>
<accession>A0A834AZC1</accession>
<dbReference type="Proteomes" id="UP000664940">
    <property type="component" value="Unassembled WGS sequence"/>
</dbReference>
<feature type="region of interest" description="Disordered" evidence="1">
    <location>
        <begin position="290"/>
        <end position="334"/>
    </location>
</feature>
<name>A0A834AZC1_9CHIR</name>
<feature type="compositionally biased region" description="Low complexity" evidence="1">
    <location>
        <begin position="306"/>
        <end position="324"/>
    </location>
</feature>
<dbReference type="AlphaFoldDB" id="A0A834AZC1"/>
<reference evidence="2 3" key="1">
    <citation type="journal article" date="2020" name="Nature">
        <title>Six reference-quality genomes reveal evolution of bat adaptations.</title>
        <authorList>
            <person name="Jebb D."/>
            <person name="Huang Z."/>
            <person name="Pippel M."/>
            <person name="Hughes G.M."/>
            <person name="Lavrichenko K."/>
            <person name="Devanna P."/>
            <person name="Winkler S."/>
            <person name="Jermiin L.S."/>
            <person name="Skirmuntt E.C."/>
            <person name="Katzourakis A."/>
            <person name="Burkitt-Gray L."/>
            <person name="Ray D.A."/>
            <person name="Sullivan K.A.M."/>
            <person name="Roscito J.G."/>
            <person name="Kirilenko B.M."/>
            <person name="Davalos L.M."/>
            <person name="Corthals A.P."/>
            <person name="Power M.L."/>
            <person name="Jones G."/>
            <person name="Ransome R.D."/>
            <person name="Dechmann D.K.N."/>
            <person name="Locatelli A.G."/>
            <person name="Puechmaille S.J."/>
            <person name="Fedrigo O."/>
            <person name="Jarvis E.D."/>
            <person name="Hiller M."/>
            <person name="Vernes S.C."/>
            <person name="Myers E.W."/>
            <person name="Teeling E.C."/>
        </authorList>
    </citation>
    <scope>NUCLEOTIDE SEQUENCE [LARGE SCALE GENOMIC DNA]</scope>
    <source>
        <strain evidence="2">Bat1K_MPI-CBG_1</strain>
    </source>
</reference>
<evidence type="ECO:0000313" key="3">
    <source>
        <dbReference type="Proteomes" id="UP000664940"/>
    </source>
</evidence>
<proteinExistence type="predicted"/>
<sequence length="368" mass="39686">MEEMRQRNSRTLRGVSIDELRACSEPWGRRLAGRVASHGEDWEGARSPNTNHSRSLEFGLRSFSTVLTRCCPSSGPRASRAEASLAGAWSYHSDNVHVPRHSAPPPPSVPRSCLLCRSPRLPDARRRARSCSFSENGPAPHALTRPSVLPTSVTPSCILYTTGPEPSVASSVHLLVLPSRPVRAEVRRRCPVLIDRVTLNTQAPVYRGSIGSPVGSGSHASSMRSFPLPTAAGTPMVQAGLPVPCSGAPPLCSGLFFSPLDRRPQASCPRPPAASALFCPQLWLLLSRRGENPSGGPTDSLPTPLSAFAPARGPASRPPRGSRSPPAPRRRPCLPSALPDRWPLCLLPFQLLLPRNAVPFICKYTRVF</sequence>
<comment type="caution">
    <text evidence="2">The sequence shown here is derived from an EMBL/GenBank/DDBJ whole genome shotgun (WGS) entry which is preliminary data.</text>
</comment>
<protein>
    <submittedName>
        <fullName evidence="2">Uncharacterized protein</fullName>
    </submittedName>
</protein>